<dbReference type="PANTHER" id="PTHR32467">
    <property type="entry name" value="AP2-LIKE ETHYLENE-RESPONSIVE TRANSCRIPTION FACTOR"/>
    <property type="match status" value="1"/>
</dbReference>
<dbReference type="SUPFAM" id="SSF54171">
    <property type="entry name" value="DNA-binding domain"/>
    <property type="match status" value="2"/>
</dbReference>
<feature type="compositionally biased region" description="Gly residues" evidence="7">
    <location>
        <begin position="868"/>
        <end position="883"/>
    </location>
</feature>
<evidence type="ECO:0000313" key="9">
    <source>
        <dbReference type="EMBL" id="KAL2610421.1"/>
    </source>
</evidence>
<feature type="compositionally biased region" description="Polar residues" evidence="7">
    <location>
        <begin position="779"/>
        <end position="788"/>
    </location>
</feature>
<dbReference type="GO" id="GO:0005634">
    <property type="term" value="C:nucleus"/>
    <property type="evidence" value="ECO:0007669"/>
    <property type="project" value="UniProtKB-SubCell"/>
</dbReference>
<feature type="compositionally biased region" description="Polar residues" evidence="7">
    <location>
        <begin position="633"/>
        <end position="647"/>
    </location>
</feature>
<feature type="compositionally biased region" description="Low complexity" evidence="7">
    <location>
        <begin position="267"/>
        <end position="276"/>
    </location>
</feature>
<evidence type="ECO:0000259" key="8">
    <source>
        <dbReference type="PROSITE" id="PS51032"/>
    </source>
</evidence>
<keyword evidence="10" id="KW-1185">Reference proteome</keyword>
<dbReference type="FunFam" id="3.30.730.10:FF:000002">
    <property type="entry name" value="AP2-like ethylene-responsive transcription factor"/>
    <property type="match status" value="1"/>
</dbReference>
<reference evidence="9 10" key="1">
    <citation type="submission" date="2024-09" db="EMBL/GenBank/DDBJ databases">
        <title>Chromosome-scale assembly of Riccia fluitans.</title>
        <authorList>
            <person name="Paukszto L."/>
            <person name="Sawicki J."/>
            <person name="Karawczyk K."/>
            <person name="Piernik-Szablinska J."/>
            <person name="Szczecinska M."/>
            <person name="Mazdziarz M."/>
        </authorList>
    </citation>
    <scope>NUCLEOTIDE SEQUENCE [LARGE SCALE GENOMIC DNA]</scope>
    <source>
        <strain evidence="9">Rf_01</strain>
        <tissue evidence="9">Aerial parts of the thallus</tissue>
    </source>
</reference>
<evidence type="ECO:0000256" key="6">
    <source>
        <dbReference type="ARBA" id="ARBA00023242"/>
    </source>
</evidence>
<evidence type="ECO:0000256" key="3">
    <source>
        <dbReference type="ARBA" id="ARBA00023015"/>
    </source>
</evidence>
<feature type="region of interest" description="Disordered" evidence="7">
    <location>
        <begin position="729"/>
        <end position="808"/>
    </location>
</feature>
<dbReference type="PANTHER" id="PTHR32467:SF90">
    <property type="entry name" value="AP2-LIKE ETHYLENE-RESPONSIVE TRANSCRIPTION FACTOR AIL1"/>
    <property type="match status" value="1"/>
</dbReference>
<protein>
    <recommendedName>
        <fullName evidence="8">AP2/ERF domain-containing protein</fullName>
    </recommendedName>
</protein>
<name>A0ABD1XR92_9MARC</name>
<feature type="compositionally biased region" description="Polar residues" evidence="7">
    <location>
        <begin position="957"/>
        <end position="970"/>
    </location>
</feature>
<dbReference type="FunFam" id="3.30.730.10:FF:000003">
    <property type="entry name" value="AP2-like ethylene-responsive transcription factor ANT"/>
    <property type="match status" value="1"/>
</dbReference>
<keyword evidence="3" id="KW-0805">Transcription regulation</keyword>
<feature type="compositionally biased region" description="Low complexity" evidence="7">
    <location>
        <begin position="365"/>
        <end position="375"/>
    </location>
</feature>
<keyword evidence="6" id="KW-0539">Nucleus</keyword>
<feature type="region of interest" description="Disordered" evidence="7">
    <location>
        <begin position="616"/>
        <end position="647"/>
    </location>
</feature>
<dbReference type="PRINTS" id="PR00367">
    <property type="entry name" value="ETHRSPELEMNT"/>
</dbReference>
<dbReference type="EMBL" id="JBHFFA010000008">
    <property type="protein sequence ID" value="KAL2610421.1"/>
    <property type="molecule type" value="Genomic_DNA"/>
</dbReference>
<evidence type="ECO:0000256" key="4">
    <source>
        <dbReference type="ARBA" id="ARBA00023125"/>
    </source>
</evidence>
<proteinExistence type="predicted"/>
<evidence type="ECO:0000256" key="5">
    <source>
        <dbReference type="ARBA" id="ARBA00023163"/>
    </source>
</evidence>
<feature type="region of interest" description="Disordered" evidence="7">
    <location>
        <begin position="254"/>
        <end position="276"/>
    </location>
</feature>
<evidence type="ECO:0000313" key="10">
    <source>
        <dbReference type="Proteomes" id="UP001605036"/>
    </source>
</evidence>
<keyword evidence="2" id="KW-0677">Repeat</keyword>
<dbReference type="CDD" id="cd00018">
    <property type="entry name" value="AP2"/>
    <property type="match status" value="2"/>
</dbReference>
<feature type="compositionally biased region" description="Gly residues" evidence="7">
    <location>
        <begin position="752"/>
        <end position="765"/>
    </location>
</feature>
<feature type="region of interest" description="Disordered" evidence="7">
    <location>
        <begin position="666"/>
        <end position="695"/>
    </location>
</feature>
<feature type="compositionally biased region" description="Low complexity" evidence="7">
    <location>
        <begin position="729"/>
        <end position="751"/>
    </location>
</feature>
<feature type="region of interest" description="Disordered" evidence="7">
    <location>
        <begin position="932"/>
        <end position="970"/>
    </location>
</feature>
<feature type="compositionally biased region" description="Basic and acidic residues" evidence="7">
    <location>
        <begin position="109"/>
        <end position="120"/>
    </location>
</feature>
<feature type="domain" description="AP2/ERF" evidence="8">
    <location>
        <begin position="518"/>
        <end position="576"/>
    </location>
</feature>
<comment type="subcellular location">
    <subcellularLocation>
        <location evidence="1">Nucleus</location>
    </subcellularLocation>
</comment>
<feature type="region of interest" description="Disordered" evidence="7">
    <location>
        <begin position="94"/>
        <end position="147"/>
    </location>
</feature>
<feature type="region of interest" description="Disordered" evidence="7">
    <location>
        <begin position="197"/>
        <end position="225"/>
    </location>
</feature>
<dbReference type="InterPro" id="IPR036955">
    <property type="entry name" value="AP2/ERF_dom_sf"/>
</dbReference>
<dbReference type="InterPro" id="IPR001471">
    <property type="entry name" value="AP2/ERF_dom"/>
</dbReference>
<feature type="compositionally biased region" description="Basic and acidic residues" evidence="7">
    <location>
        <begin position="397"/>
        <end position="407"/>
    </location>
</feature>
<keyword evidence="4" id="KW-0238">DNA-binding</keyword>
<feature type="compositionally biased region" description="Low complexity" evidence="7">
    <location>
        <begin position="943"/>
        <end position="956"/>
    </location>
</feature>
<dbReference type="PROSITE" id="PS51032">
    <property type="entry name" value="AP2_ERF"/>
    <property type="match status" value="2"/>
</dbReference>
<sequence>MDCCSFNGAHHRGECYTLGRRYSEGDTLSLRPDGSLCIMEAFSRSHSGDWAQLKSGHVQRPSQHLLNAELSWLVGGRAPSEQQAQINIRQQHHPYDSLGGTTASQSNNKSDHDSGPKLEDFLGGASSLGGQYTTTSSRTSDSQTHSNNSLENLYFRDINVNLSPYSGSAGNGAGGATQQQWASHVPPSFHAYGLQQRTDDNSAQQQPYDSHSRHNHTAAASAGVSAATSADPSALCHPNVYAQNLMQVAFVDHQQHHHHNHLGGGDSSPSTSAPATAADNMLQDCTLQLPPHQGPNLSALKTWLCHSQVAAAAGNVGSGGSSPGGTNIGGGGGEKPGIGKLNNGSCSIVSINAAGLHHQSLSLSMSPVSQSSNSLAPAATSDSSPETRKRVAGTRAGSKEASPRKSIDTFGQRTSVFRGVTRHRWTGRYEAHLWDNSCRKEGQTRKGRQVYLGGYDKEEKAARAYDLAALKYWGPNTTINFPLQQYEKELEEMKNMTRQEYVASLRRKSSGFSRGASVYRGVTRHHQHGRWQARIGRVAGNKDLYLGTYSTQEEAAEAYDIAAIKFRGINAVTNFDISRYDTKRICGTLHNAIEEESPKMPGLSSSKELAVMGILDQPSDPSVDGHQTDDDTQSLQTGNTNSTSQLTDGLMSKSHLQDWQMLYHSDHHAQQQQQQQRSWDDLNNQQQQQQDVKTQTLISDSLGHKFLQSAQGNMHSAVLRNLMGFSNSGASGSESSGGMLAGLHRSSSSSLIGGGGSSGFPGVGGAPSPNSLCREQHSDNTSASQCTSASAHHSDHHHNHNQHQQQDVRTQTFFSDSLGHKFLQSPHGNMHSAVLRNLMGLSDSGASGSESSGRMLAGLHGSSSSSLIGGGGGNSGFPGGRGGAPNPKSLCREQHSEDDSSKGAGGGGQTSAAAHSYENVLQGDLSRHILFMPHSQSSPAPPSGSTKSSSSYDNSSLGNQSWMTNPQGNLNQRVSAAGHLGDGHMPIFAVWND</sequence>
<dbReference type="Proteomes" id="UP001605036">
    <property type="component" value="Unassembled WGS sequence"/>
</dbReference>
<evidence type="ECO:0000256" key="1">
    <source>
        <dbReference type="ARBA" id="ARBA00004123"/>
    </source>
</evidence>
<dbReference type="Pfam" id="PF00847">
    <property type="entry name" value="AP2"/>
    <property type="match status" value="2"/>
</dbReference>
<gene>
    <name evidence="9" type="ORF">R1flu_028994</name>
</gene>
<feature type="compositionally biased region" description="Polar residues" evidence="7">
    <location>
        <begin position="99"/>
        <end position="108"/>
    </location>
</feature>
<dbReference type="AlphaFoldDB" id="A0ABD1XR92"/>
<feature type="region of interest" description="Disordered" evidence="7">
    <location>
        <begin position="365"/>
        <end position="407"/>
    </location>
</feature>
<feature type="compositionally biased region" description="Basic and acidic residues" evidence="7">
    <location>
        <begin position="890"/>
        <end position="901"/>
    </location>
</feature>
<feature type="compositionally biased region" description="Low complexity" evidence="7">
    <location>
        <begin position="133"/>
        <end position="146"/>
    </location>
</feature>
<feature type="compositionally biased region" description="Low complexity" evidence="7">
    <location>
        <begin position="844"/>
        <end position="867"/>
    </location>
</feature>
<dbReference type="Gene3D" id="3.30.730.10">
    <property type="entry name" value="AP2/ERF domain"/>
    <property type="match status" value="2"/>
</dbReference>
<dbReference type="InterPro" id="IPR016177">
    <property type="entry name" value="DNA-bd_dom_sf"/>
</dbReference>
<accession>A0ABD1XR92</accession>
<dbReference type="GO" id="GO:0003677">
    <property type="term" value="F:DNA binding"/>
    <property type="evidence" value="ECO:0007669"/>
    <property type="project" value="UniProtKB-KW"/>
</dbReference>
<feature type="domain" description="AP2/ERF" evidence="8">
    <location>
        <begin position="416"/>
        <end position="482"/>
    </location>
</feature>
<evidence type="ECO:0000256" key="7">
    <source>
        <dbReference type="SAM" id="MobiDB-lite"/>
    </source>
</evidence>
<keyword evidence="5" id="KW-0804">Transcription</keyword>
<feature type="region of interest" description="Disordered" evidence="7">
    <location>
        <begin position="844"/>
        <end position="913"/>
    </location>
</feature>
<organism evidence="9 10">
    <name type="scientific">Riccia fluitans</name>
    <dbReference type="NCBI Taxonomy" id="41844"/>
    <lineage>
        <taxon>Eukaryota</taxon>
        <taxon>Viridiplantae</taxon>
        <taxon>Streptophyta</taxon>
        <taxon>Embryophyta</taxon>
        <taxon>Marchantiophyta</taxon>
        <taxon>Marchantiopsida</taxon>
        <taxon>Marchantiidae</taxon>
        <taxon>Marchantiales</taxon>
        <taxon>Ricciaceae</taxon>
        <taxon>Riccia</taxon>
    </lineage>
</organism>
<comment type="caution">
    <text evidence="9">The sequence shown here is derived from an EMBL/GenBank/DDBJ whole genome shotgun (WGS) entry which is preliminary data.</text>
</comment>
<evidence type="ECO:0000256" key="2">
    <source>
        <dbReference type="ARBA" id="ARBA00022737"/>
    </source>
</evidence>
<dbReference type="SMART" id="SM00380">
    <property type="entry name" value="AP2"/>
    <property type="match status" value="2"/>
</dbReference>